<reference evidence="9 10" key="1">
    <citation type="submission" date="2019-10" db="EMBL/GenBank/DDBJ databases">
        <title>Poseidonibacter ostreae sp. nov., isolated from the gut of the Ostrea denselamellosa.</title>
        <authorList>
            <person name="Choi A."/>
        </authorList>
    </citation>
    <scope>NUCLEOTIDE SEQUENCE [LARGE SCALE GENOMIC DNA]</scope>
    <source>
        <strain evidence="7 10">SJOD-M-33</strain>
        <strain evidence="8 9">SJOD-M-5</strain>
    </source>
</reference>
<gene>
    <name evidence="6" type="primary">prmA</name>
    <name evidence="8" type="ORF">GBG18_07580</name>
    <name evidence="7" type="ORF">GBG19_09925</name>
</gene>
<dbReference type="GO" id="GO:0005737">
    <property type="term" value="C:cytoplasm"/>
    <property type="evidence" value="ECO:0007669"/>
    <property type="project" value="UniProtKB-SubCell"/>
</dbReference>
<dbReference type="SUPFAM" id="SSF53335">
    <property type="entry name" value="S-adenosyl-L-methionine-dependent methyltransferases"/>
    <property type="match status" value="1"/>
</dbReference>
<evidence type="ECO:0000256" key="1">
    <source>
        <dbReference type="ARBA" id="ARBA00009741"/>
    </source>
</evidence>
<dbReference type="GO" id="GO:0005840">
    <property type="term" value="C:ribosome"/>
    <property type="evidence" value="ECO:0007669"/>
    <property type="project" value="UniProtKB-KW"/>
</dbReference>
<dbReference type="PANTHER" id="PTHR43648:SF1">
    <property type="entry name" value="ELECTRON TRANSFER FLAVOPROTEIN BETA SUBUNIT LYSINE METHYLTRANSFERASE"/>
    <property type="match status" value="1"/>
</dbReference>
<name>A0A6L4WR91_9BACT</name>
<evidence type="ECO:0000313" key="9">
    <source>
        <dbReference type="Proteomes" id="UP000461010"/>
    </source>
</evidence>
<evidence type="ECO:0000256" key="2">
    <source>
        <dbReference type="ARBA" id="ARBA00022490"/>
    </source>
</evidence>
<dbReference type="InterPro" id="IPR004498">
    <property type="entry name" value="Ribosomal_PrmA_MeTrfase"/>
</dbReference>
<dbReference type="GO" id="GO:0032259">
    <property type="term" value="P:methylation"/>
    <property type="evidence" value="ECO:0007669"/>
    <property type="project" value="UniProtKB-KW"/>
</dbReference>
<dbReference type="EMBL" id="WFKK01000028">
    <property type="protein sequence ID" value="KAB7887892.1"/>
    <property type="molecule type" value="Genomic_DNA"/>
</dbReference>
<dbReference type="NCBIfam" id="NF001786">
    <property type="entry name" value="PRK00517.2-4"/>
    <property type="match status" value="1"/>
</dbReference>
<dbReference type="AlphaFoldDB" id="A0A6L4WR91"/>
<protein>
    <recommendedName>
        <fullName evidence="6">Ribosomal protein L11 methyltransferase</fullName>
        <shortName evidence="6">L11 Mtase</shortName>
        <ecNumber evidence="6">2.1.1.-</ecNumber>
    </recommendedName>
</protein>
<dbReference type="Pfam" id="PF06325">
    <property type="entry name" value="PrmA"/>
    <property type="match status" value="1"/>
</dbReference>
<proteinExistence type="inferred from homology"/>
<sequence>MSEYYFELTINPNKNYELFLDLLTSLTNNNAIEEIDGTLIARSEDDLSNVEEGILQFAKALDIECLTTHTKKENIDWIKQYQESVKSVEIGNFYIRPSWEEKKENKIDIIIDPALSFGSGHHETTSSCIHAIDKYVDEKSRVLDVGTGSGILAIAASKKNCIVDICDTDDVCIKDTTSNFELNSVEFNTSWIGSANKAKNKYDVVIANIVADVLAMIAKDLKNCLNDDGILIISGILDKHIDRVLNKFKDLEQLELIHKNEWVTVVFKNNKEF</sequence>
<feature type="binding site" evidence="6">
    <location>
        <position position="146"/>
    </location>
    <ligand>
        <name>S-adenosyl-L-methionine</name>
        <dbReference type="ChEBI" id="CHEBI:59789"/>
    </ligand>
</feature>
<dbReference type="CDD" id="cd02440">
    <property type="entry name" value="AdoMet_MTases"/>
    <property type="match status" value="1"/>
</dbReference>
<keyword evidence="7" id="KW-0689">Ribosomal protein</keyword>
<dbReference type="Proteomes" id="UP000472839">
    <property type="component" value="Unassembled WGS sequence"/>
</dbReference>
<dbReference type="GO" id="GO:0008276">
    <property type="term" value="F:protein methyltransferase activity"/>
    <property type="evidence" value="ECO:0007669"/>
    <property type="project" value="UniProtKB-UniRule"/>
</dbReference>
<dbReference type="EMBL" id="WFKJ01000019">
    <property type="protein sequence ID" value="KAB7891161.1"/>
    <property type="molecule type" value="Genomic_DNA"/>
</dbReference>
<dbReference type="Gene3D" id="3.40.50.150">
    <property type="entry name" value="Vaccinia Virus protein VP39"/>
    <property type="match status" value="1"/>
</dbReference>
<comment type="caution">
    <text evidence="7">The sequence shown here is derived from an EMBL/GenBank/DDBJ whole genome shotgun (WGS) entry which is preliminary data.</text>
</comment>
<evidence type="ECO:0000256" key="5">
    <source>
        <dbReference type="ARBA" id="ARBA00022691"/>
    </source>
</evidence>
<keyword evidence="5 6" id="KW-0949">S-adenosyl-L-methionine</keyword>
<evidence type="ECO:0000313" key="7">
    <source>
        <dbReference type="EMBL" id="KAB7887892.1"/>
    </source>
</evidence>
<dbReference type="PANTHER" id="PTHR43648">
    <property type="entry name" value="ELECTRON TRANSFER FLAVOPROTEIN BETA SUBUNIT LYSINE METHYLTRANSFERASE"/>
    <property type="match status" value="1"/>
</dbReference>
<keyword evidence="3 6" id="KW-0489">Methyltransferase</keyword>
<feature type="binding site" evidence="6">
    <location>
        <position position="208"/>
    </location>
    <ligand>
        <name>S-adenosyl-L-methionine</name>
        <dbReference type="ChEBI" id="CHEBI:59789"/>
    </ligand>
</feature>
<evidence type="ECO:0000256" key="3">
    <source>
        <dbReference type="ARBA" id="ARBA00022603"/>
    </source>
</evidence>
<comment type="subcellular location">
    <subcellularLocation>
        <location evidence="6">Cytoplasm</location>
    </subcellularLocation>
</comment>
<evidence type="ECO:0000256" key="6">
    <source>
        <dbReference type="HAMAP-Rule" id="MF_00735"/>
    </source>
</evidence>
<dbReference type="PIRSF" id="PIRSF000401">
    <property type="entry name" value="RPL11_MTase"/>
    <property type="match status" value="1"/>
</dbReference>
<evidence type="ECO:0000256" key="4">
    <source>
        <dbReference type="ARBA" id="ARBA00022679"/>
    </source>
</evidence>
<dbReference type="Proteomes" id="UP000461010">
    <property type="component" value="Unassembled WGS sequence"/>
</dbReference>
<evidence type="ECO:0000313" key="10">
    <source>
        <dbReference type="Proteomes" id="UP000472839"/>
    </source>
</evidence>
<comment type="catalytic activity">
    <reaction evidence="6">
        <text>L-lysyl-[protein] + 3 S-adenosyl-L-methionine = N(6),N(6),N(6)-trimethyl-L-lysyl-[protein] + 3 S-adenosyl-L-homocysteine + 3 H(+)</text>
        <dbReference type="Rhea" id="RHEA:54192"/>
        <dbReference type="Rhea" id="RHEA-COMP:9752"/>
        <dbReference type="Rhea" id="RHEA-COMP:13826"/>
        <dbReference type="ChEBI" id="CHEBI:15378"/>
        <dbReference type="ChEBI" id="CHEBI:29969"/>
        <dbReference type="ChEBI" id="CHEBI:57856"/>
        <dbReference type="ChEBI" id="CHEBI:59789"/>
        <dbReference type="ChEBI" id="CHEBI:61961"/>
    </reaction>
</comment>
<organism evidence="7 10">
    <name type="scientific">Poseidonibacter ostreae</name>
    <dbReference type="NCBI Taxonomy" id="2654171"/>
    <lineage>
        <taxon>Bacteria</taxon>
        <taxon>Pseudomonadati</taxon>
        <taxon>Campylobacterota</taxon>
        <taxon>Epsilonproteobacteria</taxon>
        <taxon>Campylobacterales</taxon>
        <taxon>Arcobacteraceae</taxon>
        <taxon>Poseidonibacter</taxon>
    </lineage>
</organism>
<comment type="similarity">
    <text evidence="1 6">Belongs to the methyltransferase superfamily. PrmA family.</text>
</comment>
<keyword evidence="9" id="KW-1185">Reference proteome</keyword>
<dbReference type="EC" id="2.1.1.-" evidence="6"/>
<feature type="binding site" evidence="6">
    <location>
        <position position="125"/>
    </location>
    <ligand>
        <name>S-adenosyl-L-methionine</name>
        <dbReference type="ChEBI" id="CHEBI:59789"/>
    </ligand>
</feature>
<dbReference type="InterPro" id="IPR050078">
    <property type="entry name" value="Ribosomal_L11_MeTrfase_PrmA"/>
</dbReference>
<feature type="binding site" evidence="6">
    <location>
        <position position="167"/>
    </location>
    <ligand>
        <name>S-adenosyl-L-methionine</name>
        <dbReference type="ChEBI" id="CHEBI:59789"/>
    </ligand>
</feature>
<keyword evidence="2 6" id="KW-0963">Cytoplasm</keyword>
<keyword evidence="7" id="KW-0687">Ribonucleoprotein</keyword>
<comment type="function">
    <text evidence="6">Methylates ribosomal protein L11.</text>
</comment>
<accession>A0A6L4WR91</accession>
<dbReference type="InterPro" id="IPR029063">
    <property type="entry name" value="SAM-dependent_MTases_sf"/>
</dbReference>
<dbReference type="RefSeq" id="WP_152189878.1">
    <property type="nucleotide sequence ID" value="NZ_WFKI01000027.1"/>
</dbReference>
<keyword evidence="4 6" id="KW-0808">Transferase</keyword>
<evidence type="ECO:0000313" key="8">
    <source>
        <dbReference type="EMBL" id="KAB7891161.1"/>
    </source>
</evidence>
<dbReference type="HAMAP" id="MF_00735">
    <property type="entry name" value="Methyltr_PrmA"/>
    <property type="match status" value="1"/>
</dbReference>